<dbReference type="EMBL" id="HBUF01553504">
    <property type="protein sequence ID" value="CAG6759689.1"/>
    <property type="molecule type" value="Transcribed_RNA"/>
</dbReference>
<protein>
    <submittedName>
        <fullName evidence="1">Uncharacterized protein</fullName>
    </submittedName>
</protein>
<accession>A0A8D9EP16</accession>
<evidence type="ECO:0000313" key="1">
    <source>
        <dbReference type="EMBL" id="CAG6759689.1"/>
    </source>
</evidence>
<reference evidence="1" key="1">
    <citation type="submission" date="2021-05" db="EMBL/GenBank/DDBJ databases">
        <authorList>
            <person name="Alioto T."/>
            <person name="Alioto T."/>
            <person name="Gomez Garrido J."/>
        </authorList>
    </citation>
    <scope>NUCLEOTIDE SEQUENCE</scope>
</reference>
<dbReference type="AlphaFoldDB" id="A0A8D9EP16"/>
<proteinExistence type="predicted"/>
<name>A0A8D9EP16_9HEMI</name>
<organism evidence="1">
    <name type="scientific">Cacopsylla melanoneura</name>
    <dbReference type="NCBI Taxonomy" id="428564"/>
    <lineage>
        <taxon>Eukaryota</taxon>
        <taxon>Metazoa</taxon>
        <taxon>Ecdysozoa</taxon>
        <taxon>Arthropoda</taxon>
        <taxon>Hexapoda</taxon>
        <taxon>Insecta</taxon>
        <taxon>Pterygota</taxon>
        <taxon>Neoptera</taxon>
        <taxon>Paraneoptera</taxon>
        <taxon>Hemiptera</taxon>
        <taxon>Sternorrhyncha</taxon>
        <taxon>Psylloidea</taxon>
        <taxon>Psyllidae</taxon>
        <taxon>Psyllinae</taxon>
        <taxon>Cacopsylla</taxon>
    </lineage>
</organism>
<sequence length="129" mass="14293">MRERCDKIKSIMKTKEELFEGAEESRPTLNALESRLSGPITMIDVTQSALDRLLSEHSAISREIDEQSGAVSQLLNTRPQRGGLCVVSGFGKLEDDTSVETFDNLEVSVGDLELVICTSLLLSLYCHLY</sequence>